<dbReference type="GO" id="GO:0005634">
    <property type="term" value="C:nucleus"/>
    <property type="evidence" value="ECO:0007669"/>
    <property type="project" value="UniProtKB-SubCell"/>
</dbReference>
<evidence type="ECO:0000256" key="3">
    <source>
        <dbReference type="SAM" id="MobiDB-lite"/>
    </source>
</evidence>
<dbReference type="SUPFAM" id="SSF82199">
    <property type="entry name" value="SET domain"/>
    <property type="match status" value="1"/>
</dbReference>
<reference evidence="5 6" key="1">
    <citation type="journal article" date="2021" name="Elife">
        <title>Chloroplast acquisition without the gene transfer in kleptoplastic sea slugs, Plakobranchus ocellatus.</title>
        <authorList>
            <person name="Maeda T."/>
            <person name="Takahashi S."/>
            <person name="Yoshida T."/>
            <person name="Shimamura S."/>
            <person name="Takaki Y."/>
            <person name="Nagai Y."/>
            <person name="Toyoda A."/>
            <person name="Suzuki Y."/>
            <person name="Arimoto A."/>
            <person name="Ishii H."/>
            <person name="Satoh N."/>
            <person name="Nishiyama T."/>
            <person name="Hasebe M."/>
            <person name="Maruyama T."/>
            <person name="Minagawa J."/>
            <person name="Obokata J."/>
            <person name="Shigenobu S."/>
        </authorList>
    </citation>
    <scope>NUCLEOTIDE SEQUENCE [LARGE SCALE GENOMIC DNA]</scope>
</reference>
<evidence type="ECO:0000259" key="4">
    <source>
        <dbReference type="PROSITE" id="PS50280"/>
    </source>
</evidence>
<dbReference type="GO" id="GO:0046974">
    <property type="term" value="F:histone H3K9 methyltransferase activity"/>
    <property type="evidence" value="ECO:0007669"/>
    <property type="project" value="TreeGrafter"/>
</dbReference>
<evidence type="ECO:0000313" key="5">
    <source>
        <dbReference type="EMBL" id="GFN93773.1"/>
    </source>
</evidence>
<dbReference type="SMART" id="SM00317">
    <property type="entry name" value="SET"/>
    <property type="match status" value="1"/>
</dbReference>
<evidence type="ECO:0000256" key="1">
    <source>
        <dbReference type="ARBA" id="ARBA00004123"/>
    </source>
</evidence>
<comment type="subcellular location">
    <subcellularLocation>
        <location evidence="1">Nucleus</location>
    </subcellularLocation>
</comment>
<dbReference type="Pfam" id="PF00856">
    <property type="entry name" value="SET"/>
    <property type="match status" value="1"/>
</dbReference>
<organism evidence="5 6">
    <name type="scientific">Plakobranchus ocellatus</name>
    <dbReference type="NCBI Taxonomy" id="259542"/>
    <lineage>
        <taxon>Eukaryota</taxon>
        <taxon>Metazoa</taxon>
        <taxon>Spiralia</taxon>
        <taxon>Lophotrochozoa</taxon>
        <taxon>Mollusca</taxon>
        <taxon>Gastropoda</taxon>
        <taxon>Heterobranchia</taxon>
        <taxon>Euthyneura</taxon>
        <taxon>Panpulmonata</taxon>
        <taxon>Sacoglossa</taxon>
        <taxon>Placobranchoidea</taxon>
        <taxon>Plakobranchidae</taxon>
        <taxon>Plakobranchus</taxon>
    </lineage>
</organism>
<gene>
    <name evidence="5" type="ORF">PoB_002027900</name>
</gene>
<accession>A0AAV3ZIR3</accession>
<feature type="compositionally biased region" description="Polar residues" evidence="3">
    <location>
        <begin position="10"/>
        <end position="26"/>
    </location>
</feature>
<feature type="region of interest" description="Disordered" evidence="3">
    <location>
        <begin position="1"/>
        <end position="70"/>
    </location>
</feature>
<evidence type="ECO:0000256" key="2">
    <source>
        <dbReference type="ARBA" id="ARBA00023242"/>
    </source>
</evidence>
<comment type="caution">
    <text evidence="5">The sequence shown here is derived from an EMBL/GenBank/DDBJ whole genome shotgun (WGS) entry which is preliminary data.</text>
</comment>
<dbReference type="Gene3D" id="2.170.270.10">
    <property type="entry name" value="SET domain"/>
    <property type="match status" value="1"/>
</dbReference>
<feature type="domain" description="SET" evidence="4">
    <location>
        <begin position="10"/>
        <end position="137"/>
    </location>
</feature>
<name>A0AAV3ZIR3_9GAST</name>
<dbReference type="InterPro" id="IPR046341">
    <property type="entry name" value="SET_dom_sf"/>
</dbReference>
<keyword evidence="6" id="KW-1185">Reference proteome</keyword>
<protein>
    <submittedName>
        <fullName evidence="5">Histone-lysine N-methyltransferase setdb1</fullName>
    </submittedName>
</protein>
<sequence>MAHRHALKPTGTSLSQTPEIKGQTKSMKPRAKKSTGGSRLNPSISMKASQESLLEKGSKEQKKENQPTRNFFKDDTECYIMDAKSMGNLGRYLNHSCDPNVFVQNIFVDTHDLRFPWVTFWAGQYIRAGTELTWDYNYEVGSVPNRVLYCYCHSPICRGRLL</sequence>
<dbReference type="AlphaFoldDB" id="A0AAV3ZIR3"/>
<dbReference type="PANTHER" id="PTHR46024:SF1">
    <property type="entry name" value="HISTONE-LYSINE N-METHYLTRANSFERASE EGGLESS"/>
    <property type="match status" value="1"/>
</dbReference>
<dbReference type="EMBL" id="BLXT01002372">
    <property type="protein sequence ID" value="GFN93773.1"/>
    <property type="molecule type" value="Genomic_DNA"/>
</dbReference>
<dbReference type="PANTHER" id="PTHR46024">
    <property type="entry name" value="HISTONE-LYSINE N-METHYLTRANSFERASE EGGLESS"/>
    <property type="match status" value="1"/>
</dbReference>
<proteinExistence type="predicted"/>
<dbReference type="GO" id="GO:0010629">
    <property type="term" value="P:negative regulation of gene expression"/>
    <property type="evidence" value="ECO:0007669"/>
    <property type="project" value="TreeGrafter"/>
</dbReference>
<dbReference type="GO" id="GO:0070828">
    <property type="term" value="P:heterochromatin organization"/>
    <property type="evidence" value="ECO:0007669"/>
    <property type="project" value="TreeGrafter"/>
</dbReference>
<feature type="compositionally biased region" description="Polar residues" evidence="3">
    <location>
        <begin position="35"/>
        <end position="52"/>
    </location>
</feature>
<feature type="compositionally biased region" description="Basic and acidic residues" evidence="3">
    <location>
        <begin position="53"/>
        <end position="70"/>
    </location>
</feature>
<keyword evidence="2" id="KW-0539">Nucleus</keyword>
<dbReference type="Proteomes" id="UP000735302">
    <property type="component" value="Unassembled WGS sequence"/>
</dbReference>
<evidence type="ECO:0000313" key="6">
    <source>
        <dbReference type="Proteomes" id="UP000735302"/>
    </source>
</evidence>
<dbReference type="PROSITE" id="PS50280">
    <property type="entry name" value="SET"/>
    <property type="match status" value="1"/>
</dbReference>
<dbReference type="InterPro" id="IPR001214">
    <property type="entry name" value="SET_dom"/>
</dbReference>
<dbReference type="InterPro" id="IPR051516">
    <property type="entry name" value="SETDB_methyltransferase"/>
</dbReference>